<comment type="caution">
    <text evidence="2">The sequence shown here is derived from an EMBL/GenBank/DDBJ whole genome shotgun (WGS) entry which is preliminary data.</text>
</comment>
<evidence type="ECO:0000259" key="1">
    <source>
        <dbReference type="PROSITE" id="PS51464"/>
    </source>
</evidence>
<dbReference type="Pfam" id="PF13580">
    <property type="entry name" value="SIS_2"/>
    <property type="match status" value="1"/>
</dbReference>
<dbReference type="CDD" id="cd05006">
    <property type="entry name" value="SIS_GmhA"/>
    <property type="match status" value="1"/>
</dbReference>
<dbReference type="Gene3D" id="3.40.50.10490">
    <property type="entry name" value="Glucose-6-phosphate isomerase like protein, domain 1"/>
    <property type="match status" value="1"/>
</dbReference>
<dbReference type="InterPro" id="IPR050099">
    <property type="entry name" value="SIS_GmhA/DiaA_subfam"/>
</dbReference>
<evidence type="ECO:0000313" key="3">
    <source>
        <dbReference type="Proteomes" id="UP000318529"/>
    </source>
</evidence>
<protein>
    <submittedName>
        <fullName evidence="2">D-sedoheptulose 7-phosphate isomerase</fullName>
    </submittedName>
</protein>
<reference evidence="2 3" key="1">
    <citation type="submission" date="2019-06" db="EMBL/GenBank/DDBJ databases">
        <title>Genomic Encyclopedia of Type Strains, Phase IV (KMG-V): Genome sequencing to study the core and pangenomes of soil and plant-associated prokaryotes.</title>
        <authorList>
            <person name="Whitman W."/>
        </authorList>
    </citation>
    <scope>NUCLEOTIDE SEQUENCE [LARGE SCALE GENOMIC DNA]</scope>
    <source>
        <strain evidence="2 3">BR 11650</strain>
    </source>
</reference>
<name>A0A560BWM9_AZOBR</name>
<feature type="domain" description="SIS" evidence="1">
    <location>
        <begin position="43"/>
        <end position="202"/>
    </location>
</feature>
<dbReference type="GO" id="GO:0097367">
    <property type="term" value="F:carbohydrate derivative binding"/>
    <property type="evidence" value="ECO:0007669"/>
    <property type="project" value="InterPro"/>
</dbReference>
<dbReference type="InterPro" id="IPR035461">
    <property type="entry name" value="GmhA/DiaA"/>
</dbReference>
<dbReference type="InterPro" id="IPR046348">
    <property type="entry name" value="SIS_dom_sf"/>
</dbReference>
<dbReference type="RefSeq" id="WP_145689612.1">
    <property type="nucleotide sequence ID" value="NZ_VITH01000016.1"/>
</dbReference>
<dbReference type="GO" id="GO:1901135">
    <property type="term" value="P:carbohydrate derivative metabolic process"/>
    <property type="evidence" value="ECO:0007669"/>
    <property type="project" value="InterPro"/>
</dbReference>
<keyword evidence="2" id="KW-0413">Isomerase</keyword>
<dbReference type="Proteomes" id="UP000318529">
    <property type="component" value="Unassembled WGS sequence"/>
</dbReference>
<sequence length="208" mass="22486">MSGKFPAVPISDAADYTAQYFKRLYEASETIRPDAMRAAADLLRSTIEAGRWVYACGNGGSAAICNHLHCDFGKGIRTGTNLRPRIHSLSAHLEMITAIGNDFSYDDIYAYQLSGIGEPGDLLITVSSSGNSENIVRPLQWARDNGLRTIALTGFDGGRSAPLADVNIHVAANNYGIVEDVHQSVMHILAQFVRQSVMPAGDIATLKF</sequence>
<proteinExistence type="predicted"/>
<dbReference type="EMBL" id="VITH01000016">
    <property type="protein sequence ID" value="TWA77017.1"/>
    <property type="molecule type" value="Genomic_DNA"/>
</dbReference>
<dbReference type="PROSITE" id="PS51464">
    <property type="entry name" value="SIS"/>
    <property type="match status" value="1"/>
</dbReference>
<gene>
    <name evidence="2" type="ORF">FBZ83_1169</name>
</gene>
<accession>A0A560BWM9</accession>
<dbReference type="InterPro" id="IPR001347">
    <property type="entry name" value="SIS_dom"/>
</dbReference>
<dbReference type="SUPFAM" id="SSF53697">
    <property type="entry name" value="SIS domain"/>
    <property type="match status" value="1"/>
</dbReference>
<dbReference type="GO" id="GO:0016853">
    <property type="term" value="F:isomerase activity"/>
    <property type="evidence" value="ECO:0007669"/>
    <property type="project" value="UniProtKB-KW"/>
</dbReference>
<organism evidence="2 3">
    <name type="scientific">Azospirillum brasilense</name>
    <dbReference type="NCBI Taxonomy" id="192"/>
    <lineage>
        <taxon>Bacteria</taxon>
        <taxon>Pseudomonadati</taxon>
        <taxon>Pseudomonadota</taxon>
        <taxon>Alphaproteobacteria</taxon>
        <taxon>Rhodospirillales</taxon>
        <taxon>Azospirillaceae</taxon>
        <taxon>Azospirillum</taxon>
    </lineage>
</organism>
<dbReference type="PANTHER" id="PTHR30390:SF8">
    <property type="entry name" value="SUGAR ISOMERASE (SIS)"/>
    <property type="match status" value="1"/>
</dbReference>
<evidence type="ECO:0000313" key="2">
    <source>
        <dbReference type="EMBL" id="TWA77017.1"/>
    </source>
</evidence>
<dbReference type="AlphaFoldDB" id="A0A560BWM9"/>
<dbReference type="PANTHER" id="PTHR30390">
    <property type="entry name" value="SEDOHEPTULOSE 7-PHOSPHATE ISOMERASE / DNAA INITIATOR-ASSOCIATING FACTOR FOR REPLICATION INITIATION"/>
    <property type="match status" value="1"/>
</dbReference>